<dbReference type="PANTHER" id="PTHR45867:SF3">
    <property type="entry name" value="ACID PHOSPHATASE TYPE 7"/>
    <property type="match status" value="1"/>
</dbReference>
<dbReference type="GO" id="GO:0005576">
    <property type="term" value="C:extracellular region"/>
    <property type="evidence" value="ECO:0007669"/>
    <property type="project" value="UniProtKB-SubCell"/>
</dbReference>
<evidence type="ECO:0000313" key="6">
    <source>
        <dbReference type="EMBL" id="SFP12917.1"/>
    </source>
</evidence>
<proteinExistence type="predicted"/>
<dbReference type="SUPFAM" id="SSF56300">
    <property type="entry name" value="Metallo-dependent phosphatases"/>
    <property type="match status" value="1"/>
</dbReference>
<dbReference type="InterPro" id="IPR055372">
    <property type="entry name" value="CBM96"/>
</dbReference>
<feature type="region of interest" description="Disordered" evidence="4">
    <location>
        <begin position="488"/>
        <end position="507"/>
    </location>
</feature>
<accession>A0A1I5MU83</accession>
<evidence type="ECO:0000259" key="5">
    <source>
        <dbReference type="Pfam" id="PF24517"/>
    </source>
</evidence>
<protein>
    <recommendedName>
        <fullName evidence="5">Carbohydrate-binding module family 96 domain-containing protein</fullName>
    </recommendedName>
</protein>
<keyword evidence="7" id="KW-1185">Reference proteome</keyword>
<evidence type="ECO:0000313" key="7">
    <source>
        <dbReference type="Proteomes" id="UP000198857"/>
    </source>
</evidence>
<evidence type="ECO:0000256" key="4">
    <source>
        <dbReference type="SAM" id="MobiDB-lite"/>
    </source>
</evidence>
<dbReference type="Pfam" id="PF24517">
    <property type="entry name" value="CBM96"/>
    <property type="match status" value="1"/>
</dbReference>
<sequence>MGVVALLATVASGDRWSPETSTSTLLPTADTYVQADAPTSNFGSSPRWSVEGRETVWREALLRFEVPVPPGREVVSATLRAHSEAAAPDTEFVEVRTTRGDWVESEVTWETAPEPGALVGEVGGFSSGSWVEWDVTAGVPAAGGQVDLLLMTSARRWLGFPSRDHPSVALRPGLVVATAPVGSRTVPPLPPPVDVPASVRLPEVSTGPAGTEDVTIAAVGDMNPPRNTSPDSASGRNAARITAGLEDGSLDHFVGLGDFQYTEGTCTALTSYWAELWGAAIAQTYWTAGPNHDVEPGRNDDLDRFMNGECPGSSTVSATNRSLGGFVDALDFYSFDVGAWHIAVLPAAAWRYDRAAAEAMTERIDADLAAAAEAGRHLAAVYHEPYFTSETSAHDRYDAIKPWIDVLWEHRVRFTLSGSQHNYERSCPVDNADRCVPDGMVAFQVSTGGIDLREFTSRPDYVAERFDDTWGYLELTLQADGSFTWQFRPTSGGMRTDSGTRAAEPAE</sequence>
<keyword evidence="3" id="KW-0732">Signal</keyword>
<dbReference type="NCBIfam" id="NF033679">
    <property type="entry name" value="DNRLRE_dom"/>
    <property type="match status" value="1"/>
</dbReference>
<evidence type="ECO:0000256" key="2">
    <source>
        <dbReference type="ARBA" id="ARBA00022525"/>
    </source>
</evidence>
<dbReference type="InterPro" id="IPR029052">
    <property type="entry name" value="Metallo-depent_PP-like"/>
</dbReference>
<evidence type="ECO:0000256" key="3">
    <source>
        <dbReference type="ARBA" id="ARBA00022729"/>
    </source>
</evidence>
<organism evidence="6 7">
    <name type="scientific">Geodermatophilus dictyosporus</name>
    <dbReference type="NCBI Taxonomy" id="1523247"/>
    <lineage>
        <taxon>Bacteria</taxon>
        <taxon>Bacillati</taxon>
        <taxon>Actinomycetota</taxon>
        <taxon>Actinomycetes</taxon>
        <taxon>Geodermatophilales</taxon>
        <taxon>Geodermatophilaceae</taxon>
        <taxon>Geodermatophilus</taxon>
    </lineage>
</organism>
<dbReference type="PANTHER" id="PTHR45867">
    <property type="entry name" value="PURPLE ACID PHOSPHATASE"/>
    <property type="match status" value="1"/>
</dbReference>
<reference evidence="7" key="1">
    <citation type="submission" date="2016-10" db="EMBL/GenBank/DDBJ databases">
        <authorList>
            <person name="Varghese N."/>
            <person name="Submissions S."/>
        </authorList>
    </citation>
    <scope>NUCLEOTIDE SEQUENCE [LARGE SCALE GENOMIC DNA]</scope>
    <source>
        <strain evidence="7">DSM 44208</strain>
    </source>
</reference>
<comment type="subcellular location">
    <subcellularLocation>
        <location evidence="1">Secreted</location>
    </subcellularLocation>
</comment>
<dbReference type="AlphaFoldDB" id="A0A1I5MU83"/>
<dbReference type="STRING" id="1523247.SAMN05660464_2146"/>
<feature type="domain" description="Carbohydrate-binding module family 96" evidence="5">
    <location>
        <begin position="22"/>
        <end position="167"/>
    </location>
</feature>
<dbReference type="Proteomes" id="UP000198857">
    <property type="component" value="Unassembled WGS sequence"/>
</dbReference>
<gene>
    <name evidence="6" type="ORF">SAMN05660464_2146</name>
</gene>
<keyword evidence="2" id="KW-0964">Secreted</keyword>
<dbReference type="Gene3D" id="3.60.21.10">
    <property type="match status" value="1"/>
</dbReference>
<name>A0A1I5MU83_9ACTN</name>
<dbReference type="EMBL" id="FOWQ01000003">
    <property type="protein sequence ID" value="SFP12917.1"/>
    <property type="molecule type" value="Genomic_DNA"/>
</dbReference>
<evidence type="ECO:0000256" key="1">
    <source>
        <dbReference type="ARBA" id="ARBA00004613"/>
    </source>
</evidence>